<dbReference type="InterPro" id="IPR008927">
    <property type="entry name" value="6-PGluconate_DH-like_C_sf"/>
</dbReference>
<dbReference type="InterPro" id="IPR006115">
    <property type="entry name" value="6PGDH_NADP-bd"/>
</dbReference>
<dbReference type="RefSeq" id="WP_344721810.1">
    <property type="nucleotide sequence ID" value="NZ_BAAAYG010000012.1"/>
</dbReference>
<feature type="domain" description="6-phosphogluconate dehydrogenase NADP-binding" evidence="7">
    <location>
        <begin position="4"/>
        <end position="160"/>
    </location>
</feature>
<organism evidence="9 10">
    <name type="scientific">Nesterenkonia halobia</name>
    <dbReference type="NCBI Taxonomy" id="37922"/>
    <lineage>
        <taxon>Bacteria</taxon>
        <taxon>Bacillati</taxon>
        <taxon>Actinomycetota</taxon>
        <taxon>Actinomycetes</taxon>
        <taxon>Micrococcales</taxon>
        <taxon>Micrococcaceae</taxon>
        <taxon>Nesterenkonia</taxon>
    </lineage>
</organism>
<dbReference type="InterPro" id="IPR015815">
    <property type="entry name" value="HIBADH-related"/>
</dbReference>
<dbReference type="Proteomes" id="UP001501736">
    <property type="component" value="Unassembled WGS sequence"/>
</dbReference>
<evidence type="ECO:0000313" key="9">
    <source>
        <dbReference type="EMBL" id="GAA3287642.1"/>
    </source>
</evidence>
<keyword evidence="10" id="KW-1185">Reference proteome</keyword>
<evidence type="ECO:0000259" key="8">
    <source>
        <dbReference type="Pfam" id="PF14833"/>
    </source>
</evidence>
<evidence type="ECO:0000313" key="10">
    <source>
        <dbReference type="Proteomes" id="UP001501736"/>
    </source>
</evidence>
<dbReference type="InterPro" id="IPR036291">
    <property type="entry name" value="NAD(P)-bd_dom_sf"/>
</dbReference>
<keyword evidence="3" id="KW-0101">Branched-chain amino acid catabolism</keyword>
<dbReference type="Gene3D" id="1.10.1040.10">
    <property type="entry name" value="N-(1-d-carboxylethyl)-l-norvaline Dehydrogenase, domain 2"/>
    <property type="match status" value="1"/>
</dbReference>
<gene>
    <name evidence="9" type="primary">mmsB</name>
    <name evidence="9" type="ORF">GCM10020260_24540</name>
</gene>
<protein>
    <submittedName>
        <fullName evidence="9">3-hydroxyisobutyrate dehydrogenase</fullName>
    </submittedName>
</protein>
<dbReference type="SUPFAM" id="SSF48179">
    <property type="entry name" value="6-phosphogluconate dehydrogenase C-terminal domain-like"/>
    <property type="match status" value="1"/>
</dbReference>
<comment type="caution">
    <text evidence="9">The sequence shown here is derived from an EMBL/GenBank/DDBJ whole genome shotgun (WGS) entry which is preliminary data.</text>
</comment>
<sequence>MTTYGWIGLGNMGGPMTANLVAAGHTVRGFDLDAGAAAEAAARGVDIVGSIAETVAGADVVFTMLPKGEHVRAVYGGEDGIWATADTRALLVDSSTVDIETSQHCHDTSAARGFRFVDAPVSGGVSGAETATLAFMVGGSPEASEEAVGHIEPMAGRTIVAGGETTGIAAKICNNMMLFINLMAASEGSQLADRLGLDPQVFWEIASVSSGHSWAQQTWYPMPGIVDSAASNRNYDATFRADLARKDVTLALDAGVLTGVSLEAARLAQRQFDRLIDEGLADKDCSLIVKYASPDGGAPGWTGAGSASAERTLSAAEMKEVR</sequence>
<dbReference type="InterPro" id="IPR013328">
    <property type="entry name" value="6PGD_dom2"/>
</dbReference>
<comment type="pathway">
    <text evidence="1">Amino-acid degradation.</text>
</comment>
<name>A0ABP6RIA4_9MICC</name>
<evidence type="ECO:0000256" key="6">
    <source>
        <dbReference type="SAM" id="MobiDB-lite"/>
    </source>
</evidence>
<evidence type="ECO:0000256" key="1">
    <source>
        <dbReference type="ARBA" id="ARBA00005023"/>
    </source>
</evidence>
<dbReference type="InterPro" id="IPR011548">
    <property type="entry name" value="HIBADH"/>
</dbReference>
<feature type="region of interest" description="Disordered" evidence="6">
    <location>
        <begin position="299"/>
        <end position="322"/>
    </location>
</feature>
<dbReference type="EMBL" id="BAAAYG010000012">
    <property type="protein sequence ID" value="GAA3287642.1"/>
    <property type="molecule type" value="Genomic_DNA"/>
</dbReference>
<reference evidence="10" key="1">
    <citation type="journal article" date="2019" name="Int. J. Syst. Evol. Microbiol.">
        <title>The Global Catalogue of Microorganisms (GCM) 10K type strain sequencing project: providing services to taxonomists for standard genome sequencing and annotation.</title>
        <authorList>
            <consortium name="The Broad Institute Genomics Platform"/>
            <consortium name="The Broad Institute Genome Sequencing Center for Infectious Disease"/>
            <person name="Wu L."/>
            <person name="Ma J."/>
        </authorList>
    </citation>
    <scope>NUCLEOTIDE SEQUENCE [LARGE SCALE GENOMIC DNA]</scope>
    <source>
        <strain evidence="10">JCM 11483</strain>
    </source>
</reference>
<dbReference type="Pfam" id="PF03446">
    <property type="entry name" value="NAD_binding_2"/>
    <property type="match status" value="1"/>
</dbReference>
<dbReference type="PIRSF" id="PIRSF000103">
    <property type="entry name" value="HIBADH"/>
    <property type="match status" value="1"/>
</dbReference>
<evidence type="ECO:0000256" key="2">
    <source>
        <dbReference type="ARBA" id="ARBA00009080"/>
    </source>
</evidence>
<keyword evidence="4" id="KW-0560">Oxidoreductase</keyword>
<evidence type="ECO:0000256" key="3">
    <source>
        <dbReference type="ARBA" id="ARBA00022456"/>
    </source>
</evidence>
<dbReference type="Pfam" id="PF14833">
    <property type="entry name" value="NAD_binding_11"/>
    <property type="match status" value="1"/>
</dbReference>
<evidence type="ECO:0000256" key="5">
    <source>
        <dbReference type="ARBA" id="ARBA00023027"/>
    </source>
</evidence>
<evidence type="ECO:0000259" key="7">
    <source>
        <dbReference type="Pfam" id="PF03446"/>
    </source>
</evidence>
<dbReference type="Gene3D" id="3.40.50.720">
    <property type="entry name" value="NAD(P)-binding Rossmann-like Domain"/>
    <property type="match status" value="1"/>
</dbReference>
<dbReference type="NCBIfam" id="TIGR01692">
    <property type="entry name" value="HIBADH"/>
    <property type="match status" value="1"/>
</dbReference>
<comment type="similarity">
    <text evidence="2">Belongs to the HIBADH-related family.</text>
</comment>
<proteinExistence type="inferred from homology"/>
<dbReference type="PANTHER" id="PTHR22981">
    <property type="entry name" value="3-HYDROXYISOBUTYRATE DEHYDROGENASE-RELATED"/>
    <property type="match status" value="1"/>
</dbReference>
<accession>A0ABP6RIA4</accession>
<keyword evidence="5" id="KW-0520">NAD</keyword>
<dbReference type="InterPro" id="IPR029154">
    <property type="entry name" value="HIBADH-like_NADP-bd"/>
</dbReference>
<evidence type="ECO:0000256" key="4">
    <source>
        <dbReference type="ARBA" id="ARBA00023002"/>
    </source>
</evidence>
<dbReference type="SUPFAM" id="SSF51735">
    <property type="entry name" value="NAD(P)-binding Rossmann-fold domains"/>
    <property type="match status" value="1"/>
</dbReference>
<feature type="domain" description="3-hydroxyisobutyrate dehydrogenase-like NAD-binding" evidence="8">
    <location>
        <begin position="166"/>
        <end position="291"/>
    </location>
</feature>
<dbReference type="PANTHER" id="PTHR22981:SF7">
    <property type="entry name" value="3-HYDROXYISOBUTYRATE DEHYDROGENASE, MITOCHONDRIAL"/>
    <property type="match status" value="1"/>
</dbReference>